<dbReference type="Pfam" id="PF02225">
    <property type="entry name" value="PA"/>
    <property type="match status" value="1"/>
</dbReference>
<dbReference type="GO" id="GO:0004252">
    <property type="term" value="F:serine-type endopeptidase activity"/>
    <property type="evidence" value="ECO:0007669"/>
    <property type="project" value="UniProtKB-UniRule"/>
</dbReference>
<dbReference type="GO" id="GO:0009609">
    <property type="term" value="P:response to symbiotic bacterium"/>
    <property type="evidence" value="ECO:0007669"/>
    <property type="project" value="UniProtKB-ARBA"/>
</dbReference>
<dbReference type="FunFam" id="3.50.30.30:FF:000005">
    <property type="entry name" value="subtilisin-like protease SBT1.5"/>
    <property type="match status" value="1"/>
</dbReference>
<dbReference type="PRINTS" id="PR00723">
    <property type="entry name" value="SUBTILISIN"/>
</dbReference>
<keyword evidence="9 11" id="KW-0720">Serine protease</keyword>
<proteinExistence type="inferred from homology"/>
<dbReference type="PROSITE" id="PS00138">
    <property type="entry name" value="SUBTILASE_SER"/>
    <property type="match status" value="1"/>
</dbReference>
<dbReference type="EnsemblPlants" id="MELO3C011392.2.1">
    <property type="protein sequence ID" value="MELO3C011392.2.1"/>
    <property type="gene ID" value="MELO3C011392.2"/>
</dbReference>
<dbReference type="Pfam" id="PF17766">
    <property type="entry name" value="fn3_6"/>
    <property type="match status" value="1"/>
</dbReference>
<evidence type="ECO:0000259" key="15">
    <source>
        <dbReference type="Pfam" id="PF02225"/>
    </source>
</evidence>
<evidence type="ECO:0000256" key="12">
    <source>
        <dbReference type="SAM" id="MobiDB-lite"/>
    </source>
</evidence>
<evidence type="ECO:0000256" key="10">
    <source>
        <dbReference type="PIRSR" id="PIRSR615500-1"/>
    </source>
</evidence>
<evidence type="ECO:0000256" key="1">
    <source>
        <dbReference type="ARBA" id="ARBA00002076"/>
    </source>
</evidence>
<comment type="subcellular location">
    <subcellularLocation>
        <location evidence="2">Secreted</location>
        <location evidence="2">Extracellular space</location>
        <location evidence="2">Apoplast</location>
    </subcellularLocation>
</comment>
<keyword evidence="7 13" id="KW-0732">Signal</keyword>
<keyword evidence="6 11" id="KW-0645">Protease</keyword>
<dbReference type="SUPFAM" id="SSF52743">
    <property type="entry name" value="Subtilisin-like"/>
    <property type="match status" value="1"/>
</dbReference>
<evidence type="ECO:0000256" key="6">
    <source>
        <dbReference type="ARBA" id="ARBA00022670"/>
    </source>
</evidence>
<evidence type="ECO:0000256" key="13">
    <source>
        <dbReference type="SAM" id="SignalP"/>
    </source>
</evidence>
<feature type="domain" description="Peptidase S8/S53" evidence="14">
    <location>
        <begin position="159"/>
        <end position="622"/>
    </location>
</feature>
<dbReference type="InterPro" id="IPR036852">
    <property type="entry name" value="Peptidase_S8/S53_dom_sf"/>
</dbReference>
<dbReference type="Gene3D" id="3.50.30.30">
    <property type="match status" value="1"/>
</dbReference>
<dbReference type="InterPro" id="IPR023828">
    <property type="entry name" value="Peptidase_S8_Ser-AS"/>
</dbReference>
<name>A0A9I9D0X4_CUCME</name>
<evidence type="ECO:0000256" key="5">
    <source>
        <dbReference type="ARBA" id="ARBA00022525"/>
    </source>
</evidence>
<evidence type="ECO:0000256" key="9">
    <source>
        <dbReference type="ARBA" id="ARBA00022825"/>
    </source>
</evidence>
<dbReference type="InterPro" id="IPR015500">
    <property type="entry name" value="Peptidase_S8_subtilisin-rel"/>
</dbReference>
<evidence type="ECO:0008006" key="19">
    <source>
        <dbReference type="Google" id="ProtNLM"/>
    </source>
</evidence>
<dbReference type="Gene3D" id="3.40.50.200">
    <property type="entry name" value="Peptidase S8/S53 domain"/>
    <property type="match status" value="1"/>
</dbReference>
<comment type="similarity">
    <text evidence="3 11">Belongs to the peptidase S8 family.</text>
</comment>
<sequence>MASSSHLLLPLLLFFHLLLLLLLLLPLSANSSSIATLQNLPLKHYVVYMGNGEDEETAGGELDYLQLLSSVIPSRKEKEKENGSRDVVIHQYHHAFKGFSAMLTEEEASSLSGIDGIVSVFPDPTLQLHTTRSWDFLDSISGLRPPTPLPPPHFYPSSSDVIVGVIDTGIWPESQSFNDEGVGEIPSKWKGVCMEAPDFKKSNCNRKLIGARYYNVVELNGNDSHVGPPKGTPRDSLGHGSHTSSIAAGARVPNASYFGLARGTARGGGTPSTRIASYKVCAGVGCSGAAILKAIDDAIKDGVDIISISIGIGSPLFQSDYLNDPIAIGALHAQLRGVLVVCSAGNDGPDPNTVGNVAPWIFTVAASNIDRDFQSTVVLGNGKTFHGTGINLSNLTSSKTYPLVFGKDAAAKFTPTSEARNCYPGSLDRSKVAGKIVVCASDDFSTSRTIKELVVQDAKAVGLILINEASKSVPMDSNIFPFTQIGNSEGLQILEYINSTKNPTATILKTVEVRRLKPAPTVAYFSSRGPSPLTENILKPDITAPGVSILAAMIPKSDGDTGPIGKKPSNYAMKSGTSMACPHVAGAAAFIKSVYHDWSSSMIKSALMTTATQYDNQRKYMRNTTNNPSNPHEMGAGEISPIKALNPGLVFETTNEDYLLFLCYYGYSNKVLRSMLKQNFTCPKTSKEDLISNVNYPSISIGKLDRKQAAKVVERTVTNVGAPDATYIAKVHSSEGLIVKVNPRKIVFSEKVKKVTFKVSFYGKEARNGYNFGSITWRDTAHSVRTFFAVNVV</sequence>
<dbReference type="GO" id="GO:0048046">
    <property type="term" value="C:apoplast"/>
    <property type="evidence" value="ECO:0007669"/>
    <property type="project" value="UniProtKB-SubCell"/>
</dbReference>
<feature type="domain" description="Subtilisin-like protease fibronectin type-III" evidence="17">
    <location>
        <begin position="693"/>
        <end position="790"/>
    </location>
</feature>
<feature type="active site" description="Charge relay system" evidence="10 11">
    <location>
        <position position="578"/>
    </location>
</feature>
<dbReference type="InterPro" id="IPR034197">
    <property type="entry name" value="Peptidases_S8_3"/>
</dbReference>
<keyword evidence="4" id="KW-0052">Apoplast</keyword>
<dbReference type="InterPro" id="IPR003137">
    <property type="entry name" value="PA_domain"/>
</dbReference>
<dbReference type="InterPro" id="IPR045051">
    <property type="entry name" value="SBT"/>
</dbReference>
<organism evidence="18">
    <name type="scientific">Cucumis melo</name>
    <name type="common">Muskmelon</name>
    <dbReference type="NCBI Taxonomy" id="3656"/>
    <lineage>
        <taxon>Eukaryota</taxon>
        <taxon>Viridiplantae</taxon>
        <taxon>Streptophyta</taxon>
        <taxon>Embryophyta</taxon>
        <taxon>Tracheophyta</taxon>
        <taxon>Spermatophyta</taxon>
        <taxon>Magnoliopsida</taxon>
        <taxon>eudicotyledons</taxon>
        <taxon>Gunneridae</taxon>
        <taxon>Pentapetalae</taxon>
        <taxon>rosids</taxon>
        <taxon>fabids</taxon>
        <taxon>Cucurbitales</taxon>
        <taxon>Cucurbitaceae</taxon>
        <taxon>Benincaseae</taxon>
        <taxon>Cucumis</taxon>
    </lineage>
</organism>
<dbReference type="InterPro" id="IPR037045">
    <property type="entry name" value="S8pro/Inhibitor_I9_sf"/>
</dbReference>
<dbReference type="Gramene" id="MELO3C011392.2.1">
    <property type="protein sequence ID" value="MELO3C011392.2.1"/>
    <property type="gene ID" value="MELO3C011392.2"/>
</dbReference>
<accession>A0A9I9D0X4</accession>
<dbReference type="InterPro" id="IPR010259">
    <property type="entry name" value="S8pro/Inhibitor_I9"/>
</dbReference>
<comment type="function">
    <text evidence="1">Required for arbuscular mycorrhiza (AM) development during AM symbiosis with AM fungi (e.g. Glomeromycota intraradices).</text>
</comment>
<feature type="domain" description="Inhibitor I9" evidence="16">
    <location>
        <begin position="45"/>
        <end position="129"/>
    </location>
</feature>
<feature type="domain" description="PA" evidence="15">
    <location>
        <begin position="400"/>
        <end position="492"/>
    </location>
</feature>
<dbReference type="GO" id="GO:0009610">
    <property type="term" value="P:response to symbiotic fungus"/>
    <property type="evidence" value="ECO:0007669"/>
    <property type="project" value="UniProtKB-ARBA"/>
</dbReference>
<dbReference type="GO" id="GO:0006508">
    <property type="term" value="P:proteolysis"/>
    <property type="evidence" value="ECO:0007669"/>
    <property type="project" value="UniProtKB-KW"/>
</dbReference>
<protein>
    <recommendedName>
        <fullName evidence="19">CO(2)-response secreted protease-like</fullName>
    </recommendedName>
</protein>
<dbReference type="AlphaFoldDB" id="A0A9I9D0X4"/>
<dbReference type="PANTHER" id="PTHR10795">
    <property type="entry name" value="PROPROTEIN CONVERTASE SUBTILISIN/KEXIN"/>
    <property type="match status" value="1"/>
</dbReference>
<evidence type="ECO:0000256" key="3">
    <source>
        <dbReference type="ARBA" id="ARBA00011073"/>
    </source>
</evidence>
<dbReference type="Gene3D" id="3.30.70.80">
    <property type="entry name" value="Peptidase S8 propeptide/proteinase inhibitor I9"/>
    <property type="match status" value="1"/>
</dbReference>
<dbReference type="CDD" id="cd04852">
    <property type="entry name" value="Peptidases_S8_3"/>
    <property type="match status" value="1"/>
</dbReference>
<evidence type="ECO:0000259" key="17">
    <source>
        <dbReference type="Pfam" id="PF17766"/>
    </source>
</evidence>
<evidence type="ECO:0000259" key="16">
    <source>
        <dbReference type="Pfam" id="PF05922"/>
    </source>
</evidence>
<dbReference type="Gene3D" id="2.60.40.2310">
    <property type="match status" value="1"/>
</dbReference>
<dbReference type="FunFam" id="3.40.50.200:FF:000006">
    <property type="entry name" value="Subtilisin-like protease SBT1.5"/>
    <property type="match status" value="1"/>
</dbReference>
<feature type="active site" description="Charge relay system" evidence="10 11">
    <location>
        <position position="167"/>
    </location>
</feature>
<feature type="active site" description="Charge relay system" evidence="10 11">
    <location>
        <position position="239"/>
    </location>
</feature>
<keyword evidence="5" id="KW-0964">Secreted</keyword>
<evidence type="ECO:0000256" key="2">
    <source>
        <dbReference type="ARBA" id="ARBA00004271"/>
    </source>
</evidence>
<evidence type="ECO:0000259" key="14">
    <source>
        <dbReference type="Pfam" id="PF00082"/>
    </source>
</evidence>
<dbReference type="InterPro" id="IPR000209">
    <property type="entry name" value="Peptidase_S8/S53_dom"/>
</dbReference>
<dbReference type="CDD" id="cd02120">
    <property type="entry name" value="PA_subtilisin_like"/>
    <property type="match status" value="1"/>
</dbReference>
<feature type="signal peptide" evidence="13">
    <location>
        <begin position="1"/>
        <end position="31"/>
    </location>
</feature>
<keyword evidence="8 11" id="KW-0378">Hydrolase</keyword>
<dbReference type="Pfam" id="PF00082">
    <property type="entry name" value="Peptidase_S8"/>
    <property type="match status" value="1"/>
</dbReference>
<evidence type="ECO:0000256" key="11">
    <source>
        <dbReference type="PROSITE-ProRule" id="PRU01240"/>
    </source>
</evidence>
<dbReference type="Pfam" id="PF05922">
    <property type="entry name" value="Inhibitor_I9"/>
    <property type="match status" value="1"/>
</dbReference>
<reference evidence="18" key="1">
    <citation type="submission" date="2023-03" db="UniProtKB">
        <authorList>
            <consortium name="EnsemblPlants"/>
        </authorList>
    </citation>
    <scope>IDENTIFICATION</scope>
</reference>
<feature type="chain" id="PRO_5039919578" description="CO(2)-response secreted protease-like" evidence="13">
    <location>
        <begin position="32"/>
        <end position="793"/>
    </location>
</feature>
<dbReference type="PROSITE" id="PS51892">
    <property type="entry name" value="SUBTILASE"/>
    <property type="match status" value="1"/>
</dbReference>
<evidence type="ECO:0000313" key="18">
    <source>
        <dbReference type="EnsemblPlants" id="MELO3C011392.2.1"/>
    </source>
</evidence>
<evidence type="ECO:0000256" key="8">
    <source>
        <dbReference type="ARBA" id="ARBA00022801"/>
    </source>
</evidence>
<evidence type="ECO:0000256" key="4">
    <source>
        <dbReference type="ARBA" id="ARBA00022523"/>
    </source>
</evidence>
<dbReference type="InterPro" id="IPR041469">
    <property type="entry name" value="Subtilisin-like_FN3"/>
</dbReference>
<feature type="region of interest" description="Disordered" evidence="12">
    <location>
        <begin position="222"/>
        <end position="245"/>
    </location>
</feature>
<evidence type="ECO:0000256" key="7">
    <source>
        <dbReference type="ARBA" id="ARBA00022729"/>
    </source>
</evidence>